<comment type="similarity">
    <text evidence="14">Belongs to the WRKY group I family.</text>
</comment>
<evidence type="ECO:0000256" key="3">
    <source>
        <dbReference type="ARBA" id="ARBA00022679"/>
    </source>
</evidence>
<gene>
    <name evidence="19" type="ORF">SASPL_114375</name>
</gene>
<dbReference type="EMBL" id="PNBA02000005">
    <property type="protein sequence ID" value="KAG6423966.1"/>
    <property type="molecule type" value="Genomic_DNA"/>
</dbReference>
<evidence type="ECO:0000256" key="16">
    <source>
        <dbReference type="SAM" id="MobiDB-lite"/>
    </source>
</evidence>
<dbReference type="GO" id="GO:0046872">
    <property type="term" value="F:metal ion binding"/>
    <property type="evidence" value="ECO:0007669"/>
    <property type="project" value="UniProtKB-KW"/>
</dbReference>
<evidence type="ECO:0000256" key="12">
    <source>
        <dbReference type="ARBA" id="ARBA00023163"/>
    </source>
</evidence>
<evidence type="ECO:0000256" key="7">
    <source>
        <dbReference type="ARBA" id="ARBA00022777"/>
    </source>
</evidence>
<dbReference type="Proteomes" id="UP000298416">
    <property type="component" value="Unassembled WGS sequence"/>
</dbReference>
<feature type="region of interest" description="Disordered" evidence="16">
    <location>
        <begin position="334"/>
        <end position="353"/>
    </location>
</feature>
<dbReference type="InterPro" id="IPR008271">
    <property type="entry name" value="Ser/Thr_kinase_AS"/>
</dbReference>
<comment type="subcellular location">
    <subcellularLocation>
        <location evidence="1">Nucleus</location>
    </subcellularLocation>
</comment>
<evidence type="ECO:0000313" key="19">
    <source>
        <dbReference type="EMBL" id="KAG6423966.1"/>
    </source>
</evidence>
<keyword evidence="11" id="KW-0238">DNA-binding</keyword>
<evidence type="ECO:0000256" key="11">
    <source>
        <dbReference type="ARBA" id="ARBA00023125"/>
    </source>
</evidence>
<dbReference type="SMART" id="SM00220">
    <property type="entry name" value="S_TKc"/>
    <property type="match status" value="1"/>
</dbReference>
<keyword evidence="4" id="KW-0479">Metal-binding</keyword>
<dbReference type="PROSITE" id="PS00108">
    <property type="entry name" value="PROTEIN_KINASE_ST"/>
    <property type="match status" value="1"/>
</dbReference>
<dbReference type="InterPro" id="IPR000719">
    <property type="entry name" value="Prot_kinase_dom"/>
</dbReference>
<evidence type="ECO:0000259" key="18">
    <source>
        <dbReference type="PROSITE" id="PS50811"/>
    </source>
</evidence>
<dbReference type="Gene3D" id="1.10.510.10">
    <property type="entry name" value="Transferase(Phosphotransferase) domain 1"/>
    <property type="match status" value="1"/>
</dbReference>
<dbReference type="GO" id="GO:0005634">
    <property type="term" value="C:nucleus"/>
    <property type="evidence" value="ECO:0007669"/>
    <property type="project" value="UniProtKB-SubCell"/>
</dbReference>
<name>A0A8X8Y0I7_SALSN</name>
<keyword evidence="6 15" id="KW-0547">Nucleotide-binding</keyword>
<dbReference type="Pfam" id="PF03106">
    <property type="entry name" value="WRKY"/>
    <property type="match status" value="2"/>
</dbReference>
<dbReference type="PROSITE" id="PS50811">
    <property type="entry name" value="WRKY"/>
    <property type="match status" value="2"/>
</dbReference>
<feature type="region of interest" description="Disordered" evidence="16">
    <location>
        <begin position="1"/>
        <end position="26"/>
    </location>
</feature>
<evidence type="ECO:0000256" key="13">
    <source>
        <dbReference type="ARBA" id="ARBA00023242"/>
    </source>
</evidence>
<feature type="region of interest" description="Disordered" evidence="16">
    <location>
        <begin position="760"/>
        <end position="814"/>
    </location>
</feature>
<keyword evidence="5" id="KW-0677">Repeat</keyword>
<dbReference type="PANTHER" id="PTHR31221">
    <property type="entry name" value="WRKY TRANSCRIPTION FACTOR PROTEIN 1-RELATED"/>
    <property type="match status" value="1"/>
</dbReference>
<reference evidence="19" key="1">
    <citation type="submission" date="2018-01" db="EMBL/GenBank/DDBJ databases">
        <authorList>
            <person name="Mao J.F."/>
        </authorList>
    </citation>
    <scope>NUCLEOTIDE SEQUENCE</scope>
    <source>
        <strain evidence="19">Huo1</strain>
        <tissue evidence="19">Leaf</tissue>
    </source>
</reference>
<feature type="compositionally biased region" description="Basic and acidic residues" evidence="16">
    <location>
        <begin position="250"/>
        <end position="265"/>
    </location>
</feature>
<feature type="compositionally biased region" description="Polar residues" evidence="16">
    <location>
        <begin position="267"/>
        <end position="305"/>
    </location>
</feature>
<evidence type="ECO:0000256" key="1">
    <source>
        <dbReference type="ARBA" id="ARBA00004123"/>
    </source>
</evidence>
<keyword evidence="2" id="KW-0723">Serine/threonine-protein kinase</keyword>
<dbReference type="Gene3D" id="3.30.200.20">
    <property type="entry name" value="Phosphorylase Kinase, domain 1"/>
    <property type="match status" value="1"/>
</dbReference>
<feature type="region of interest" description="Disordered" evidence="16">
    <location>
        <begin position="154"/>
        <end position="202"/>
    </location>
</feature>
<keyword evidence="8" id="KW-0862">Zinc</keyword>
<dbReference type="InterPro" id="IPR036576">
    <property type="entry name" value="WRKY_dom_sf"/>
</dbReference>
<dbReference type="SUPFAM" id="SSF56112">
    <property type="entry name" value="Protein kinase-like (PK-like)"/>
    <property type="match status" value="1"/>
</dbReference>
<dbReference type="Pfam" id="PF00069">
    <property type="entry name" value="Pkinase"/>
    <property type="match status" value="1"/>
</dbReference>
<feature type="domain" description="WRKY" evidence="18">
    <location>
        <begin position="363"/>
        <end position="428"/>
    </location>
</feature>
<feature type="domain" description="Protein kinase" evidence="17">
    <location>
        <begin position="505"/>
        <end position="829"/>
    </location>
</feature>
<dbReference type="InterPro" id="IPR003657">
    <property type="entry name" value="WRKY_dom"/>
</dbReference>
<feature type="binding site" evidence="15">
    <location>
        <position position="535"/>
    </location>
    <ligand>
        <name>ATP</name>
        <dbReference type="ChEBI" id="CHEBI:30616"/>
    </ligand>
</feature>
<keyword evidence="12" id="KW-0804">Transcription</keyword>
<evidence type="ECO:0000256" key="14">
    <source>
        <dbReference type="ARBA" id="ARBA00061157"/>
    </source>
</evidence>
<dbReference type="GO" id="GO:0005524">
    <property type="term" value="F:ATP binding"/>
    <property type="evidence" value="ECO:0007669"/>
    <property type="project" value="UniProtKB-UniRule"/>
</dbReference>
<dbReference type="FunFam" id="2.20.25.80:FF:000003">
    <property type="entry name" value="WRKY transcription factor 57"/>
    <property type="match status" value="1"/>
</dbReference>
<dbReference type="Gene3D" id="2.20.25.80">
    <property type="entry name" value="WRKY domain"/>
    <property type="match status" value="2"/>
</dbReference>
<evidence type="ECO:0000256" key="8">
    <source>
        <dbReference type="ARBA" id="ARBA00022833"/>
    </source>
</evidence>
<keyword evidence="13" id="KW-0539">Nucleus</keyword>
<reference evidence="19" key="2">
    <citation type="submission" date="2020-08" db="EMBL/GenBank/DDBJ databases">
        <title>Plant Genome Project.</title>
        <authorList>
            <person name="Zhang R.-G."/>
        </authorList>
    </citation>
    <scope>NUCLEOTIDE SEQUENCE</scope>
    <source>
        <strain evidence="19">Huo1</strain>
        <tissue evidence="19">Leaf</tissue>
    </source>
</reference>
<keyword evidence="3" id="KW-0808">Transferase</keyword>
<dbReference type="SUPFAM" id="SSF118290">
    <property type="entry name" value="WRKY DNA-binding domain"/>
    <property type="match status" value="2"/>
</dbReference>
<dbReference type="InterPro" id="IPR017441">
    <property type="entry name" value="Protein_kinase_ATP_BS"/>
</dbReference>
<dbReference type="GO" id="GO:0004674">
    <property type="term" value="F:protein serine/threonine kinase activity"/>
    <property type="evidence" value="ECO:0007669"/>
    <property type="project" value="UniProtKB-KW"/>
</dbReference>
<keyword evidence="10" id="KW-0805">Transcription regulation</keyword>
<dbReference type="FunFam" id="3.30.200.20:FF:000021">
    <property type="entry name" value="probable serine/threonine-protein kinase At1g54610"/>
    <property type="match status" value="1"/>
</dbReference>
<evidence type="ECO:0000256" key="15">
    <source>
        <dbReference type="PROSITE-ProRule" id="PRU10141"/>
    </source>
</evidence>
<organism evidence="19">
    <name type="scientific">Salvia splendens</name>
    <name type="common">Scarlet sage</name>
    <dbReference type="NCBI Taxonomy" id="180675"/>
    <lineage>
        <taxon>Eukaryota</taxon>
        <taxon>Viridiplantae</taxon>
        <taxon>Streptophyta</taxon>
        <taxon>Embryophyta</taxon>
        <taxon>Tracheophyta</taxon>
        <taxon>Spermatophyta</taxon>
        <taxon>Magnoliopsida</taxon>
        <taxon>eudicotyledons</taxon>
        <taxon>Gunneridae</taxon>
        <taxon>Pentapetalae</taxon>
        <taxon>asterids</taxon>
        <taxon>lamiids</taxon>
        <taxon>Lamiales</taxon>
        <taxon>Lamiaceae</taxon>
        <taxon>Nepetoideae</taxon>
        <taxon>Mentheae</taxon>
        <taxon>Salviinae</taxon>
        <taxon>Salvia</taxon>
        <taxon>Salvia subgen. Calosphace</taxon>
        <taxon>core Calosphace</taxon>
    </lineage>
</organism>
<evidence type="ECO:0000256" key="9">
    <source>
        <dbReference type="ARBA" id="ARBA00022840"/>
    </source>
</evidence>
<evidence type="ECO:0000256" key="2">
    <source>
        <dbReference type="ARBA" id="ARBA00022527"/>
    </source>
</evidence>
<dbReference type="AlphaFoldDB" id="A0A8X8Y0I7"/>
<keyword evidence="9 15" id="KW-0067">ATP-binding</keyword>
<proteinExistence type="inferred from homology"/>
<evidence type="ECO:0000256" key="10">
    <source>
        <dbReference type="ARBA" id="ARBA00023015"/>
    </source>
</evidence>
<dbReference type="SMART" id="SM00774">
    <property type="entry name" value="WRKY"/>
    <property type="match status" value="2"/>
</dbReference>
<evidence type="ECO:0000256" key="6">
    <source>
        <dbReference type="ARBA" id="ARBA00022741"/>
    </source>
</evidence>
<dbReference type="InterPro" id="IPR044810">
    <property type="entry name" value="WRKY_plant"/>
</dbReference>
<dbReference type="FunFam" id="2.20.25.80:FF:000006">
    <property type="entry name" value="WRKY transcription factor"/>
    <property type="match status" value="1"/>
</dbReference>
<feature type="domain" description="WRKY" evidence="18">
    <location>
        <begin position="191"/>
        <end position="255"/>
    </location>
</feature>
<evidence type="ECO:0000259" key="17">
    <source>
        <dbReference type="PROSITE" id="PS50011"/>
    </source>
</evidence>
<accession>A0A8X8Y0I7</accession>
<dbReference type="PANTHER" id="PTHR31221:SF133">
    <property type="entry name" value="WRKY TRANSCRIPTION FACTOR 3-RELATED"/>
    <property type="match status" value="1"/>
</dbReference>
<evidence type="ECO:0000313" key="20">
    <source>
        <dbReference type="Proteomes" id="UP000298416"/>
    </source>
</evidence>
<feature type="compositionally biased region" description="Polar residues" evidence="16">
    <location>
        <begin position="339"/>
        <end position="350"/>
    </location>
</feature>
<protein>
    <recommendedName>
        <fullName evidence="21">WRKY transcription factor 2</fullName>
    </recommendedName>
</protein>
<dbReference type="PROSITE" id="PS00107">
    <property type="entry name" value="PROTEIN_KINASE_ATP"/>
    <property type="match status" value="1"/>
</dbReference>
<keyword evidence="7" id="KW-0418">Kinase</keyword>
<feature type="region of interest" description="Disordered" evidence="16">
    <location>
        <begin position="243"/>
        <end position="328"/>
    </location>
</feature>
<evidence type="ECO:0008006" key="21">
    <source>
        <dbReference type="Google" id="ProtNLM"/>
    </source>
</evidence>
<comment type="caution">
    <text evidence="19">The sequence shown here is derived from an EMBL/GenBank/DDBJ whole genome shotgun (WGS) entry which is preliminary data.</text>
</comment>
<evidence type="ECO:0000256" key="4">
    <source>
        <dbReference type="ARBA" id="ARBA00022723"/>
    </source>
</evidence>
<feature type="compositionally biased region" description="Polar residues" evidence="16">
    <location>
        <begin position="780"/>
        <end position="812"/>
    </location>
</feature>
<dbReference type="GO" id="GO:0003700">
    <property type="term" value="F:DNA-binding transcription factor activity"/>
    <property type="evidence" value="ECO:0007669"/>
    <property type="project" value="InterPro"/>
</dbReference>
<dbReference type="GO" id="GO:0043565">
    <property type="term" value="F:sequence-specific DNA binding"/>
    <property type="evidence" value="ECO:0007669"/>
    <property type="project" value="InterPro"/>
</dbReference>
<dbReference type="PROSITE" id="PS50011">
    <property type="entry name" value="PROTEIN_KINASE_DOM"/>
    <property type="match status" value="1"/>
</dbReference>
<sequence>MGQTVGDAPPSSRAKPTIQVPPRGSAGFLYANGSGPGFSPGPMTLVSSFFPEQSPFSFSQLLAMASPLADSHARVSDSGNNTEGRKSMSITPVFMVPPGLSPSGLMSPLQSPFGMSHQQALAHVTAQAVLSHSIMHTHDDFQHSSSAEAIANHASSAKTEALMQPTKPSPPDPENTKKESTEASLSGKTAASDKPANDGYNWRKYGQKNVKASECPRSYYKCTHPNCPVRKKVERTLDGHISEITYKGQHNHDPPKPTKREKDSLALDTSTNAQVNSVLASQKQTETARLSESQNPPRTSQQSFDPYTVATHKDGTKDSAIVVDEGDVDVPTAKRRSLDNSQSVPASSHQAGPDSKIVLQTRSEVDLLDDGYKWRKYGQKVVKGNPHPRSYYRCTYAGCNVRKHVERASADPKSVITTYEGKHNHDIPIGKHGAATQHVKTQKVAALKDLSEIDYGNKDQIPTTLQLKEEHIATRRARGGGMAVMAIRRRGEAIEGMLPLRTDSFKRLEKIGQGTYSEVYRARHIESGKTFAVKKVRFDSFQPESVKFMAREIRILRRLDHPNVMKLEGIITSKLSSHIYLVFEYMEHDLSSLVSCPDIKFTDSQIKCYMKQLLSGMEHCHSRGILHRDIKSSNILVNNQGVLKIADFGLANFAKPKKQQNLTGRVVTLWYPPPELLLGATNYGEAIDLWSVGCVFAEMFVGRPLLKGRTEYFHTKPSACDPSSLPKYPPNKEIDTKYREDAKRRKAGATCRLPRKIRKSSIDGGTSEESGNGFMRRSGRTSSFQQAEYDTMSQASRMTQESQTSTTKSVPIQPSAFPVHDISRRHHLYANHLEPEPQYHNPKMLTRECVLGLK</sequence>
<keyword evidence="20" id="KW-1185">Reference proteome</keyword>
<evidence type="ECO:0000256" key="5">
    <source>
        <dbReference type="ARBA" id="ARBA00022737"/>
    </source>
</evidence>
<dbReference type="InterPro" id="IPR011009">
    <property type="entry name" value="Kinase-like_dom_sf"/>
</dbReference>
<dbReference type="FunFam" id="1.10.510.10:FF:000624">
    <property type="entry name" value="Mitogen-activated protein kinase"/>
    <property type="match status" value="1"/>
</dbReference>